<dbReference type="InterPro" id="IPR024326">
    <property type="entry name" value="RRP7_C"/>
</dbReference>
<evidence type="ECO:0000313" key="2">
    <source>
        <dbReference type="EMBL" id="GAT96255.1"/>
    </source>
</evidence>
<dbReference type="VEuPathDB" id="AmoebaDB:KM1_208260"/>
<evidence type="ECO:0000313" key="3">
    <source>
        <dbReference type="Proteomes" id="UP000078387"/>
    </source>
</evidence>
<dbReference type="OMA" id="ERRCNEW"/>
<comment type="caution">
    <text evidence="2">The sequence shown here is derived from an EMBL/GenBank/DDBJ whole genome shotgun (WGS) entry which is preliminary data.</text>
</comment>
<protein>
    <recommendedName>
        <fullName evidence="1">Ribosomal RNA-processing protein 7 C-terminal domain-containing protein</fullName>
    </recommendedName>
</protein>
<reference evidence="2 3" key="1">
    <citation type="submission" date="2016-05" db="EMBL/GenBank/DDBJ databases">
        <title>First whole genome sequencing of Entamoeba histolytica HM1:IMSS-clone-6.</title>
        <authorList>
            <person name="Mukherjee Avik.K."/>
            <person name="Izumyama S."/>
            <person name="Nakada-Tsukui K."/>
            <person name="Nozaki T."/>
        </authorList>
    </citation>
    <scope>NUCLEOTIDE SEQUENCE [LARGE SCALE GENOMIC DNA]</scope>
    <source>
        <strain evidence="2 3">HM1:IMSS clone 6</strain>
    </source>
</reference>
<dbReference type="EMBL" id="BDEQ01000001">
    <property type="protein sequence ID" value="GAT96255.1"/>
    <property type="molecule type" value="Genomic_DNA"/>
</dbReference>
<dbReference type="VEuPathDB" id="AmoebaDB:EHI_041910"/>
<evidence type="ECO:0000259" key="1">
    <source>
        <dbReference type="Pfam" id="PF12923"/>
    </source>
</evidence>
<dbReference type="Pfam" id="PF12923">
    <property type="entry name" value="RRP7"/>
    <property type="match status" value="1"/>
</dbReference>
<gene>
    <name evidence="2" type="ORF">CL6EHI_041910</name>
</gene>
<sequence length="136" mass="16612">MEEEVRGYEKWLKDYREERHCNEWSLQQEADEYVRNFLLSKKEIKKDIDDFQEVGEDGFVVIPEQYRRNEFTYSQLDPEIAEIIASKRKHKKNEGMTFEYQPIKRVENTKKAKKLRYNIKKNKIEKVKKSSKQDEE</sequence>
<dbReference type="Proteomes" id="UP000078387">
    <property type="component" value="Unassembled WGS sequence"/>
</dbReference>
<dbReference type="VEuPathDB" id="AmoebaDB:EHI7A_124390"/>
<name>A0A5K1URG7_ENTHI</name>
<dbReference type="AlphaFoldDB" id="A0A5K1URG7"/>
<accession>A0A5K1URG7</accession>
<organism evidence="2 3">
    <name type="scientific">Entamoeba histolytica</name>
    <dbReference type="NCBI Taxonomy" id="5759"/>
    <lineage>
        <taxon>Eukaryota</taxon>
        <taxon>Amoebozoa</taxon>
        <taxon>Evosea</taxon>
        <taxon>Archamoebae</taxon>
        <taxon>Mastigamoebida</taxon>
        <taxon>Entamoebidae</taxon>
        <taxon>Entamoeba</taxon>
    </lineage>
</organism>
<dbReference type="VEuPathDB" id="AmoebaDB:EHI5A_177410"/>
<feature type="domain" description="Ribosomal RNA-processing protein 7 C-terminal" evidence="1">
    <location>
        <begin position="18"/>
        <end position="134"/>
    </location>
</feature>
<dbReference type="VEuPathDB" id="AmoebaDB:EHI8A_132910"/>
<proteinExistence type="predicted"/>